<keyword evidence="9 10" id="KW-0998">Cell outer membrane</keyword>
<dbReference type="Pfam" id="PF00593">
    <property type="entry name" value="TonB_dep_Rec_b-barrel"/>
    <property type="match status" value="1"/>
</dbReference>
<dbReference type="InterPro" id="IPR008969">
    <property type="entry name" value="CarboxyPept-like_regulatory"/>
</dbReference>
<evidence type="ECO:0000256" key="4">
    <source>
        <dbReference type="ARBA" id="ARBA00022692"/>
    </source>
</evidence>
<feature type="domain" description="TonB-dependent receptor-like beta-barrel" evidence="13">
    <location>
        <begin position="446"/>
        <end position="882"/>
    </location>
</feature>
<dbReference type="InterPro" id="IPR036942">
    <property type="entry name" value="Beta-barrel_TonB_sf"/>
</dbReference>
<comment type="subcellular location">
    <subcellularLocation>
        <location evidence="1 10">Cell outer membrane</location>
        <topology evidence="1 10">Multi-pass membrane protein</topology>
    </subcellularLocation>
</comment>
<keyword evidence="8" id="KW-0675">Receptor</keyword>
<keyword evidence="6 11" id="KW-0798">TonB box</keyword>
<dbReference type="AlphaFoldDB" id="A0A1S2VLE9"/>
<feature type="signal peptide" evidence="12">
    <location>
        <begin position="1"/>
        <end position="22"/>
    </location>
</feature>
<dbReference type="InterPro" id="IPR012910">
    <property type="entry name" value="Plug_dom"/>
</dbReference>
<feature type="chain" id="PRO_5010327874" evidence="12">
    <location>
        <begin position="23"/>
        <end position="1109"/>
    </location>
</feature>
<dbReference type="SUPFAM" id="SSF49464">
    <property type="entry name" value="Carboxypeptidase regulatory domain-like"/>
    <property type="match status" value="1"/>
</dbReference>
<evidence type="ECO:0000256" key="9">
    <source>
        <dbReference type="ARBA" id="ARBA00023237"/>
    </source>
</evidence>
<evidence type="ECO:0000256" key="10">
    <source>
        <dbReference type="PROSITE-ProRule" id="PRU01360"/>
    </source>
</evidence>
<dbReference type="SUPFAM" id="SSF56935">
    <property type="entry name" value="Porins"/>
    <property type="match status" value="1"/>
</dbReference>
<keyword evidence="3 10" id="KW-1134">Transmembrane beta strand</keyword>
<evidence type="ECO:0000256" key="8">
    <source>
        <dbReference type="ARBA" id="ARBA00023170"/>
    </source>
</evidence>
<dbReference type="EMBL" id="MORL01000003">
    <property type="protein sequence ID" value="OIN59582.1"/>
    <property type="molecule type" value="Genomic_DNA"/>
</dbReference>
<protein>
    <submittedName>
        <fullName evidence="15">SusC/RagA family TonB-linked outer membrane protein</fullName>
    </submittedName>
</protein>
<keyword evidence="4 10" id="KW-0812">Transmembrane</keyword>
<dbReference type="Proteomes" id="UP000181790">
    <property type="component" value="Unassembled WGS sequence"/>
</dbReference>
<evidence type="ECO:0000256" key="3">
    <source>
        <dbReference type="ARBA" id="ARBA00022452"/>
    </source>
</evidence>
<dbReference type="PANTHER" id="PTHR30069">
    <property type="entry name" value="TONB-DEPENDENT OUTER MEMBRANE RECEPTOR"/>
    <property type="match status" value="1"/>
</dbReference>
<comment type="caution">
    <text evidence="15">The sequence shown here is derived from an EMBL/GenBank/DDBJ whole genome shotgun (WGS) entry which is preliminary data.</text>
</comment>
<dbReference type="InterPro" id="IPR000531">
    <property type="entry name" value="Beta-barrel_TonB"/>
</dbReference>
<evidence type="ECO:0000256" key="5">
    <source>
        <dbReference type="ARBA" id="ARBA00022729"/>
    </source>
</evidence>
<dbReference type="Pfam" id="PF07715">
    <property type="entry name" value="Plug"/>
    <property type="match status" value="1"/>
</dbReference>
<evidence type="ECO:0000313" key="15">
    <source>
        <dbReference type="EMBL" id="OIN59582.1"/>
    </source>
</evidence>
<evidence type="ECO:0000256" key="7">
    <source>
        <dbReference type="ARBA" id="ARBA00023136"/>
    </source>
</evidence>
<dbReference type="Gene3D" id="2.40.170.20">
    <property type="entry name" value="TonB-dependent receptor, beta-barrel domain"/>
    <property type="match status" value="1"/>
</dbReference>
<dbReference type="InterPro" id="IPR023996">
    <property type="entry name" value="TonB-dep_OMP_SusC/RagA"/>
</dbReference>
<dbReference type="InterPro" id="IPR037066">
    <property type="entry name" value="Plug_dom_sf"/>
</dbReference>
<dbReference type="Gene3D" id="2.60.40.1120">
    <property type="entry name" value="Carboxypeptidase-like, regulatory domain"/>
    <property type="match status" value="1"/>
</dbReference>
<dbReference type="PANTHER" id="PTHR30069:SF29">
    <property type="entry name" value="HEMOGLOBIN AND HEMOGLOBIN-HAPTOGLOBIN-BINDING PROTEIN 1-RELATED"/>
    <property type="match status" value="1"/>
</dbReference>
<comment type="similarity">
    <text evidence="10 11">Belongs to the TonB-dependent receptor family.</text>
</comment>
<evidence type="ECO:0000256" key="6">
    <source>
        <dbReference type="ARBA" id="ARBA00023077"/>
    </source>
</evidence>
<feature type="domain" description="TonB-dependent receptor plug" evidence="14">
    <location>
        <begin position="117"/>
        <end position="242"/>
    </location>
</feature>
<evidence type="ECO:0000259" key="13">
    <source>
        <dbReference type="Pfam" id="PF00593"/>
    </source>
</evidence>
<dbReference type="GO" id="GO:0044718">
    <property type="term" value="P:siderophore transmembrane transport"/>
    <property type="evidence" value="ECO:0007669"/>
    <property type="project" value="TreeGrafter"/>
</dbReference>
<keyword evidence="7 10" id="KW-0472">Membrane</keyword>
<keyword evidence="5 12" id="KW-0732">Signal</keyword>
<reference evidence="15 16" key="1">
    <citation type="submission" date="2016-10" db="EMBL/GenBank/DDBJ databases">
        <title>Arsenicibacter rosenii gen. nov., sp. nov., an efficient arsenic-methylating bacterium isolated from an arsenic-contaminated paddy soil.</title>
        <authorList>
            <person name="Huang K."/>
        </authorList>
    </citation>
    <scope>NUCLEOTIDE SEQUENCE [LARGE SCALE GENOMIC DNA]</scope>
    <source>
        <strain evidence="15 16">SM-1</strain>
    </source>
</reference>
<keyword evidence="2 10" id="KW-0813">Transport</keyword>
<evidence type="ECO:0000313" key="16">
    <source>
        <dbReference type="Proteomes" id="UP000181790"/>
    </source>
</evidence>
<dbReference type="NCBIfam" id="TIGR04056">
    <property type="entry name" value="OMP_RagA_SusC"/>
    <property type="match status" value="1"/>
</dbReference>
<dbReference type="GO" id="GO:0015344">
    <property type="term" value="F:siderophore uptake transmembrane transporter activity"/>
    <property type="evidence" value="ECO:0007669"/>
    <property type="project" value="TreeGrafter"/>
</dbReference>
<dbReference type="GO" id="GO:0009279">
    <property type="term" value="C:cell outer membrane"/>
    <property type="evidence" value="ECO:0007669"/>
    <property type="project" value="UniProtKB-SubCell"/>
</dbReference>
<evidence type="ECO:0000256" key="12">
    <source>
        <dbReference type="SAM" id="SignalP"/>
    </source>
</evidence>
<proteinExistence type="inferred from homology"/>
<evidence type="ECO:0000256" key="1">
    <source>
        <dbReference type="ARBA" id="ARBA00004571"/>
    </source>
</evidence>
<dbReference type="PROSITE" id="PS52016">
    <property type="entry name" value="TONB_DEPENDENT_REC_3"/>
    <property type="match status" value="1"/>
</dbReference>
<dbReference type="RefSeq" id="WP_071502377.1">
    <property type="nucleotide sequence ID" value="NZ_MORL01000003.1"/>
</dbReference>
<evidence type="ECO:0000256" key="11">
    <source>
        <dbReference type="RuleBase" id="RU003357"/>
    </source>
</evidence>
<evidence type="ECO:0000256" key="2">
    <source>
        <dbReference type="ARBA" id="ARBA00022448"/>
    </source>
</evidence>
<gene>
    <name evidence="15" type="ORF">BLX24_06820</name>
</gene>
<dbReference type="Gene3D" id="2.170.130.10">
    <property type="entry name" value="TonB-dependent receptor, plug domain"/>
    <property type="match status" value="1"/>
</dbReference>
<dbReference type="InterPro" id="IPR039426">
    <property type="entry name" value="TonB-dep_rcpt-like"/>
</dbReference>
<evidence type="ECO:0000259" key="14">
    <source>
        <dbReference type="Pfam" id="PF07715"/>
    </source>
</evidence>
<sequence length="1109" mass="121434">MKNHLPKLLLGWLLFFSFSVLAQRVSVTGRVTAPNGEKLPGVSIIVQGTTTGTITDADGKFTLSVPNLKSSLTASFIGYATQSVAINGRSVVDIVLAEDAKVLNEVVVTGLGISKEQRKLGYATAQVSGENIIKTSPTNFASALYGRAPGVTINSNTGGATSAVGIQIRGVNSIGYQRQPLIVVDGVIVRNGDANNEGYWGGNQKINGNGLLDINPENIQDVNILKGAAASALYGSDANFGVVVITTKNGQGRANRGIGVDVNLSANVEQLSTRPDLQTTWGPGYERSVNKASFGADDEGWIRTTVNGQQVKYPNFRSYAQFGPKMDGSQVYWWDGQMRPYVSQENNWKAFYRDGSSLIANVALSNATDKGNYRISYTRNDYKGIQIGGKQEKNTFNLNSQYKITPKLTLDLVMNYVNEKVLNRPRQIDRLTNNFGGFFSPADYMDVYFDKYQTSKGYKWVDFNSTLDVEERLKYNIRAKDLLDFLWFQLANKYEETSNRFMPAATLKYNVAPGLNLRGRMGVDYTSFFQETKERSTQPISAGATGYYGTIANTSTFSYGDLLLTYERKLTDRFNATLSLGYQGRKERYTSTTAGTRDGLTSENWFSLSASKTNPPSGGSSMGYLIKDGVFGILNLEYNNFLFVEGTLRRERSSTLAPGNNTFLYPGVSTSLELSNALQLPRFITYSKLRGAWGIVGNPPDRYISNVVYSSGSIDGIPYLYPSTSGYGNPSLKNEMKTEFEIGLENKFFANRLGLDITYYRNQIKDQITSLGTPSTIGASSVLVNVGNMRNYGIEIGLTGTPVKAANGFTWETRLNYAANRGKVISLANGLEQLTLSNMDNGSLYVYAKPGEAAGSIWSYDYQRDASGNKVVGSNGFYVVDYSKLVKFGNLQSKFSGGFMNTFTYKNVSLNILTDFVWGGQIVSLSRLYGTGSGLFTNSVFGRDAEHGGVSYYVNSQGQFVQVSTGTTAGPNGQKVFDDGIIAQGVTATGEPNKTIVEAGQYYRYHYNWGGYPGSGSNISYQNAVFDNNYIKLREVSLAYTFPVRLRSKLKMQNLTVSAYGRNLFYFYKSLPGLDPEEGVGTSWISRATSVGGGTAASRSIGGSVRFSF</sequence>
<accession>A0A1S2VLE9</accession>
<keyword evidence="16" id="KW-1185">Reference proteome</keyword>
<organism evidence="15 16">
    <name type="scientific">Arsenicibacter rosenii</name>
    <dbReference type="NCBI Taxonomy" id="1750698"/>
    <lineage>
        <taxon>Bacteria</taxon>
        <taxon>Pseudomonadati</taxon>
        <taxon>Bacteroidota</taxon>
        <taxon>Cytophagia</taxon>
        <taxon>Cytophagales</taxon>
        <taxon>Spirosomataceae</taxon>
        <taxon>Arsenicibacter</taxon>
    </lineage>
</organism>
<dbReference type="OrthoDB" id="9768177at2"/>
<dbReference type="Pfam" id="PF13715">
    <property type="entry name" value="CarbopepD_reg_2"/>
    <property type="match status" value="1"/>
</dbReference>
<name>A0A1S2VLE9_9BACT</name>